<dbReference type="InterPro" id="IPR036047">
    <property type="entry name" value="F-box-like_dom_sf"/>
</dbReference>
<dbReference type="Gene3D" id="1.20.1280.50">
    <property type="match status" value="1"/>
</dbReference>
<dbReference type="SUPFAM" id="SSF52047">
    <property type="entry name" value="RNI-like"/>
    <property type="match status" value="1"/>
</dbReference>
<name>A0A5C3KKX0_COPMA</name>
<dbReference type="Pfam" id="PF12937">
    <property type="entry name" value="F-box-like"/>
    <property type="match status" value="1"/>
</dbReference>
<keyword evidence="3" id="KW-1185">Reference proteome</keyword>
<dbReference type="SUPFAM" id="SSF81383">
    <property type="entry name" value="F-box domain"/>
    <property type="match status" value="1"/>
</dbReference>
<sequence length="507" mass="56862">MYTRNLPSRGNSLTEDFATALAFLNLETESSASRLAVIGEPTSKDETLHIDSFPDELIVQIFFSALLARKLDRYKQEDRFVDTDPFHLASLRLVCQRWNQVALHTPQLWRGLELNLSKWNPTQSFLEFANMWFNRAGHVTPSLRLTVKMDGSPAREFSLRTSISKQLLSLILYSGRRWGEWQLSGISVNLLLSYPNNWSAPGSRESTPRHELCKAPTVLRVLSIYVSTSFCFNLFATPDPLPSLESLYITGVAAGPGSISYYPQRLRFLHLYGGIYFSPHNFPKFSSLEELTFECGALSSDLLEDFLGPTTLPHLQRLVIIEANSLSLIETILTVFRAPALQLLRFSGRSLWLQIIGGQCIEAFFEESNPTDLTLSLEDSGLSSLKILEFLSRIPPGTLQHLHLDNATDLIGSSPINHLQPLLNTLQTIVFWKFTFRRFTLASLLVSGLPSINLGAYSSLVVYGPVTDWESAQESEVGPGVILRRLNSDQMAARFSHGVKGHQLIDI</sequence>
<evidence type="ECO:0000259" key="1">
    <source>
        <dbReference type="Pfam" id="PF12937"/>
    </source>
</evidence>
<dbReference type="Proteomes" id="UP000307440">
    <property type="component" value="Unassembled WGS sequence"/>
</dbReference>
<organism evidence="2 3">
    <name type="scientific">Coprinopsis marcescibilis</name>
    <name type="common">Agaric fungus</name>
    <name type="synonym">Psathyrella marcescibilis</name>
    <dbReference type="NCBI Taxonomy" id="230819"/>
    <lineage>
        <taxon>Eukaryota</taxon>
        <taxon>Fungi</taxon>
        <taxon>Dikarya</taxon>
        <taxon>Basidiomycota</taxon>
        <taxon>Agaricomycotina</taxon>
        <taxon>Agaricomycetes</taxon>
        <taxon>Agaricomycetidae</taxon>
        <taxon>Agaricales</taxon>
        <taxon>Agaricineae</taxon>
        <taxon>Psathyrellaceae</taxon>
        <taxon>Coprinopsis</taxon>
    </lineage>
</organism>
<dbReference type="AlphaFoldDB" id="A0A5C3KKX0"/>
<reference evidence="2 3" key="1">
    <citation type="journal article" date="2019" name="Nat. Ecol. Evol.">
        <title>Megaphylogeny resolves global patterns of mushroom evolution.</title>
        <authorList>
            <person name="Varga T."/>
            <person name="Krizsan K."/>
            <person name="Foldi C."/>
            <person name="Dima B."/>
            <person name="Sanchez-Garcia M."/>
            <person name="Sanchez-Ramirez S."/>
            <person name="Szollosi G.J."/>
            <person name="Szarkandi J.G."/>
            <person name="Papp V."/>
            <person name="Albert L."/>
            <person name="Andreopoulos W."/>
            <person name="Angelini C."/>
            <person name="Antonin V."/>
            <person name="Barry K.W."/>
            <person name="Bougher N.L."/>
            <person name="Buchanan P."/>
            <person name="Buyck B."/>
            <person name="Bense V."/>
            <person name="Catcheside P."/>
            <person name="Chovatia M."/>
            <person name="Cooper J."/>
            <person name="Damon W."/>
            <person name="Desjardin D."/>
            <person name="Finy P."/>
            <person name="Geml J."/>
            <person name="Haridas S."/>
            <person name="Hughes K."/>
            <person name="Justo A."/>
            <person name="Karasinski D."/>
            <person name="Kautmanova I."/>
            <person name="Kiss B."/>
            <person name="Kocsube S."/>
            <person name="Kotiranta H."/>
            <person name="LaButti K.M."/>
            <person name="Lechner B.E."/>
            <person name="Liimatainen K."/>
            <person name="Lipzen A."/>
            <person name="Lukacs Z."/>
            <person name="Mihaltcheva S."/>
            <person name="Morgado L.N."/>
            <person name="Niskanen T."/>
            <person name="Noordeloos M.E."/>
            <person name="Ohm R.A."/>
            <person name="Ortiz-Santana B."/>
            <person name="Ovrebo C."/>
            <person name="Racz N."/>
            <person name="Riley R."/>
            <person name="Savchenko A."/>
            <person name="Shiryaev A."/>
            <person name="Soop K."/>
            <person name="Spirin V."/>
            <person name="Szebenyi C."/>
            <person name="Tomsovsky M."/>
            <person name="Tulloss R.E."/>
            <person name="Uehling J."/>
            <person name="Grigoriev I.V."/>
            <person name="Vagvolgyi C."/>
            <person name="Papp T."/>
            <person name="Martin F.M."/>
            <person name="Miettinen O."/>
            <person name="Hibbett D.S."/>
            <person name="Nagy L.G."/>
        </authorList>
    </citation>
    <scope>NUCLEOTIDE SEQUENCE [LARGE SCALE GENOMIC DNA]</scope>
    <source>
        <strain evidence="2 3">CBS 121175</strain>
    </source>
</reference>
<dbReference type="OrthoDB" id="3357519at2759"/>
<dbReference type="EMBL" id="ML210284">
    <property type="protein sequence ID" value="TFK20900.1"/>
    <property type="molecule type" value="Genomic_DNA"/>
</dbReference>
<proteinExistence type="predicted"/>
<evidence type="ECO:0000313" key="3">
    <source>
        <dbReference type="Proteomes" id="UP000307440"/>
    </source>
</evidence>
<dbReference type="InterPro" id="IPR001810">
    <property type="entry name" value="F-box_dom"/>
</dbReference>
<protein>
    <recommendedName>
        <fullName evidence="1">F-box domain-containing protein</fullName>
    </recommendedName>
</protein>
<gene>
    <name evidence="2" type="ORF">FA15DRAFT_673081</name>
</gene>
<feature type="domain" description="F-box" evidence="1">
    <location>
        <begin position="51"/>
        <end position="112"/>
    </location>
</feature>
<evidence type="ECO:0000313" key="2">
    <source>
        <dbReference type="EMBL" id="TFK20900.1"/>
    </source>
</evidence>
<accession>A0A5C3KKX0</accession>